<feature type="transmembrane region" description="Helical" evidence="6">
    <location>
        <begin position="41"/>
        <end position="60"/>
    </location>
</feature>
<dbReference type="GO" id="GO:0008137">
    <property type="term" value="F:NADH dehydrogenase (ubiquinone) activity"/>
    <property type="evidence" value="ECO:0007669"/>
    <property type="project" value="InterPro"/>
</dbReference>
<keyword evidence="3 6" id="KW-0812">Transmembrane</keyword>
<keyword evidence="4 6" id="KW-1133">Transmembrane helix</keyword>
<evidence type="ECO:0000259" key="8">
    <source>
        <dbReference type="Pfam" id="PF00361"/>
    </source>
</evidence>
<dbReference type="InterPro" id="IPR010096">
    <property type="entry name" value="NADH-Q_OxRdtase_suN/2"/>
</dbReference>
<dbReference type="PRINTS" id="PR01434">
    <property type="entry name" value="NADHDHGNASE5"/>
</dbReference>
<protein>
    <recommendedName>
        <fullName evidence="6">NADH-quinone oxidoreductase subunit N</fullName>
        <ecNumber evidence="6">7.1.1.-</ecNumber>
    </recommendedName>
    <alternativeName>
        <fullName evidence="6">NADH dehydrogenase I subunit N</fullName>
    </alternativeName>
    <alternativeName>
        <fullName evidence="6">NDH-1 subunit N</fullName>
    </alternativeName>
</protein>
<evidence type="ECO:0000256" key="6">
    <source>
        <dbReference type="HAMAP-Rule" id="MF_00445"/>
    </source>
</evidence>
<feature type="transmembrane region" description="Helical" evidence="6">
    <location>
        <begin position="299"/>
        <end position="316"/>
    </location>
</feature>
<evidence type="ECO:0000313" key="9">
    <source>
        <dbReference type="EMBL" id="MBI2677743.1"/>
    </source>
</evidence>
<keyword evidence="2" id="KW-0997">Cell inner membrane</keyword>
<organism evidence="9 10">
    <name type="scientific">Candidatus Korobacter versatilis</name>
    <dbReference type="NCBI Taxonomy" id="658062"/>
    <lineage>
        <taxon>Bacteria</taxon>
        <taxon>Pseudomonadati</taxon>
        <taxon>Acidobacteriota</taxon>
        <taxon>Terriglobia</taxon>
        <taxon>Terriglobales</taxon>
        <taxon>Candidatus Korobacteraceae</taxon>
        <taxon>Candidatus Korobacter</taxon>
    </lineage>
</organism>
<evidence type="ECO:0000313" key="10">
    <source>
        <dbReference type="Proteomes" id="UP000779809"/>
    </source>
</evidence>
<comment type="subcellular location">
    <subcellularLocation>
        <location evidence="6">Cell membrane</location>
        <topology evidence="6">Multi-pass membrane protein</topology>
    </subcellularLocation>
    <subcellularLocation>
        <location evidence="1">Endomembrane system</location>
        <topology evidence="1">Multi-pass membrane protein</topology>
    </subcellularLocation>
    <subcellularLocation>
        <location evidence="7">Membrane</location>
        <topology evidence="7">Multi-pass membrane protein</topology>
    </subcellularLocation>
</comment>
<dbReference type="Proteomes" id="UP000779809">
    <property type="component" value="Unassembled WGS sequence"/>
</dbReference>
<feature type="transmembrane region" description="Helical" evidence="6">
    <location>
        <begin position="405"/>
        <end position="426"/>
    </location>
</feature>
<dbReference type="InterPro" id="IPR001750">
    <property type="entry name" value="ND/Mrp_TM"/>
</dbReference>
<dbReference type="NCBIfam" id="TIGR01770">
    <property type="entry name" value="NDH_I_N"/>
    <property type="match status" value="1"/>
</dbReference>
<name>A0A932EPK7_9BACT</name>
<keyword evidence="6" id="KW-0520">NAD</keyword>
<feature type="transmembrane region" description="Helical" evidence="6">
    <location>
        <begin position="107"/>
        <end position="124"/>
    </location>
</feature>
<feature type="transmembrane region" description="Helical" evidence="6">
    <location>
        <begin position="80"/>
        <end position="100"/>
    </location>
</feature>
<keyword evidence="6" id="KW-1278">Translocase</keyword>
<keyword evidence="6" id="KW-0813">Transport</keyword>
<sequence length="488" mass="52099">MNPITNTDYVTILPELVLAAFGLIVMLVEPFVTKGGSRKPLGYLACLGALASLAATWYQAGSPYTQGFFKMVLVDHFSVFFHVVIALVLFVALLGSLDYVERQHIRAGEFYALMLFGAVGMDLMSSATELVLIFIALEISSISTYILAGMRRRVAISAEASLKYFLLGSFATGFFLYGVSLMFGATGTTSILAIGPQLHAGGFNPLVFAAVALMFVGLGFKIASAPFHVWTPDVYEGAPAPVVAFMSTAPKAAAFAVLLRVLFAAWTPGWFWPVWISAALSMTLGNIGALRQTNIKRMLAYSSIAHAGYLLVAFAASKAADTAGISAAIFYTAAYAAMNVGAFLVISHLAGEGERFVAIDDYAGLSRRQPAVAASLALLLLSLIGIPATGGFFAKFYVFSAALQANLVGLTILGLINSGIAAYYYLRVIVVMYMREHPAEHEHGHGAERITIPEGVALTLSVLATLYLGIMPNRVLQLAIEAAKDLLR</sequence>
<evidence type="ECO:0000256" key="7">
    <source>
        <dbReference type="RuleBase" id="RU000320"/>
    </source>
</evidence>
<keyword evidence="6" id="KW-0830">Ubiquinone</keyword>
<dbReference type="GO" id="GO:0005886">
    <property type="term" value="C:plasma membrane"/>
    <property type="evidence" value="ECO:0007669"/>
    <property type="project" value="UniProtKB-SubCell"/>
</dbReference>
<dbReference type="GO" id="GO:0048038">
    <property type="term" value="F:quinone binding"/>
    <property type="evidence" value="ECO:0007669"/>
    <property type="project" value="UniProtKB-KW"/>
</dbReference>
<dbReference type="GO" id="GO:0012505">
    <property type="term" value="C:endomembrane system"/>
    <property type="evidence" value="ECO:0007669"/>
    <property type="project" value="UniProtKB-SubCell"/>
</dbReference>
<dbReference type="GO" id="GO:0050136">
    <property type="term" value="F:NADH dehydrogenase (quinone) (non-electrogenic) activity"/>
    <property type="evidence" value="ECO:0007669"/>
    <property type="project" value="UniProtKB-UniRule"/>
</dbReference>
<comment type="subunit">
    <text evidence="6">NDH-1 is composed of 14 different subunits. Subunits NuoA, H, J, K, L, M, N constitute the membrane sector of the complex.</text>
</comment>
<dbReference type="HAMAP" id="MF_00445">
    <property type="entry name" value="NDH1_NuoN_1"/>
    <property type="match status" value="1"/>
</dbReference>
<feature type="transmembrane region" description="Helical" evidence="6">
    <location>
        <begin position="371"/>
        <end position="393"/>
    </location>
</feature>
<dbReference type="Pfam" id="PF00361">
    <property type="entry name" value="Proton_antipo_M"/>
    <property type="match status" value="1"/>
</dbReference>
<evidence type="ECO:0000256" key="5">
    <source>
        <dbReference type="ARBA" id="ARBA00023136"/>
    </source>
</evidence>
<comment type="similarity">
    <text evidence="6">Belongs to the complex I subunit 2 family.</text>
</comment>
<feature type="transmembrane region" description="Helical" evidence="6">
    <location>
        <begin position="12"/>
        <end position="32"/>
    </location>
</feature>
<dbReference type="EMBL" id="JACPNR010000004">
    <property type="protein sequence ID" value="MBI2677743.1"/>
    <property type="molecule type" value="Genomic_DNA"/>
</dbReference>
<comment type="function">
    <text evidence="6">NDH-1 shuttles electrons from NADH, via FMN and iron-sulfur (Fe-S) centers, to quinones in the respiratory chain. The immediate electron acceptor for the enzyme in this species is believed to be ubiquinone. Couples the redox reaction to proton translocation (for every two electrons transferred, four hydrogen ions are translocated across the cytoplasmic membrane), and thus conserves the redox energy in a proton gradient.</text>
</comment>
<feature type="transmembrane region" description="Helical" evidence="6">
    <location>
        <begin position="206"/>
        <end position="230"/>
    </location>
</feature>
<comment type="catalytic activity">
    <reaction evidence="6">
        <text>a quinone + NADH + 5 H(+)(in) = a quinol + NAD(+) + 4 H(+)(out)</text>
        <dbReference type="Rhea" id="RHEA:57888"/>
        <dbReference type="ChEBI" id="CHEBI:15378"/>
        <dbReference type="ChEBI" id="CHEBI:24646"/>
        <dbReference type="ChEBI" id="CHEBI:57540"/>
        <dbReference type="ChEBI" id="CHEBI:57945"/>
        <dbReference type="ChEBI" id="CHEBI:132124"/>
    </reaction>
</comment>
<dbReference type="EC" id="7.1.1.-" evidence="6"/>
<proteinExistence type="inferred from homology"/>
<evidence type="ECO:0000256" key="3">
    <source>
        <dbReference type="ARBA" id="ARBA00022692"/>
    </source>
</evidence>
<feature type="domain" description="NADH:quinone oxidoreductase/Mrp antiporter transmembrane" evidence="8">
    <location>
        <begin position="127"/>
        <end position="420"/>
    </location>
</feature>
<dbReference type="AlphaFoldDB" id="A0A932EPK7"/>
<evidence type="ECO:0000256" key="1">
    <source>
        <dbReference type="ARBA" id="ARBA00004127"/>
    </source>
</evidence>
<evidence type="ECO:0000256" key="2">
    <source>
        <dbReference type="ARBA" id="ARBA00022519"/>
    </source>
</evidence>
<gene>
    <name evidence="6" type="primary">nuoN</name>
    <name evidence="9" type="ORF">HYX28_03075</name>
</gene>
<keyword evidence="6" id="KW-1003">Cell membrane</keyword>
<feature type="transmembrane region" description="Helical" evidence="6">
    <location>
        <begin position="242"/>
        <end position="263"/>
    </location>
</feature>
<accession>A0A932EPK7</accession>
<feature type="transmembrane region" description="Helical" evidence="6">
    <location>
        <begin position="162"/>
        <end position="186"/>
    </location>
</feature>
<feature type="transmembrane region" description="Helical" evidence="6">
    <location>
        <begin position="130"/>
        <end position="150"/>
    </location>
</feature>
<comment type="caution">
    <text evidence="9">The sequence shown here is derived from an EMBL/GenBank/DDBJ whole genome shotgun (WGS) entry which is preliminary data.</text>
</comment>
<evidence type="ECO:0000256" key="4">
    <source>
        <dbReference type="ARBA" id="ARBA00022989"/>
    </source>
</evidence>
<feature type="transmembrane region" description="Helical" evidence="6">
    <location>
        <begin position="328"/>
        <end position="350"/>
    </location>
</feature>
<keyword evidence="6" id="KW-0874">Quinone</keyword>
<reference evidence="9" key="1">
    <citation type="submission" date="2020-07" db="EMBL/GenBank/DDBJ databases">
        <title>Huge and variable diversity of episymbiotic CPR bacteria and DPANN archaea in groundwater ecosystems.</title>
        <authorList>
            <person name="He C.Y."/>
            <person name="Keren R."/>
            <person name="Whittaker M."/>
            <person name="Farag I.F."/>
            <person name="Doudna J."/>
            <person name="Cate J.H.D."/>
            <person name="Banfield J.F."/>
        </authorList>
    </citation>
    <scope>NUCLEOTIDE SEQUENCE</scope>
    <source>
        <strain evidence="9">NC_groundwater_580_Pr5_B-0.1um_64_19</strain>
    </source>
</reference>
<dbReference type="PANTHER" id="PTHR22773">
    <property type="entry name" value="NADH DEHYDROGENASE"/>
    <property type="match status" value="1"/>
</dbReference>
<dbReference type="GO" id="GO:0042773">
    <property type="term" value="P:ATP synthesis coupled electron transport"/>
    <property type="evidence" value="ECO:0007669"/>
    <property type="project" value="InterPro"/>
</dbReference>
<keyword evidence="5 6" id="KW-0472">Membrane</keyword>
<feature type="transmembrane region" description="Helical" evidence="6">
    <location>
        <begin position="269"/>
        <end position="287"/>
    </location>
</feature>